<proteinExistence type="predicted"/>
<dbReference type="Gene3D" id="3.40.630.40">
    <property type="entry name" value="Zn-dependent exopeptidases"/>
    <property type="match status" value="1"/>
</dbReference>
<name>A0A2U3DAL7_SULT2</name>
<accession>A0A2U3DAL7</accession>
<dbReference type="GO" id="GO:0009253">
    <property type="term" value="P:peptidoglycan catabolic process"/>
    <property type="evidence" value="ECO:0007669"/>
    <property type="project" value="InterPro"/>
</dbReference>
<dbReference type="CDD" id="cd02696">
    <property type="entry name" value="MurNAc-LAA"/>
    <property type="match status" value="1"/>
</dbReference>
<protein>
    <recommendedName>
        <fullName evidence="3">MurNAc-LAA domain-containing protein</fullName>
    </recommendedName>
</protein>
<dbReference type="AlphaFoldDB" id="A0A2U3DAL7"/>
<dbReference type="SUPFAM" id="SSF53187">
    <property type="entry name" value="Zn-dependent exopeptidases"/>
    <property type="match status" value="1"/>
</dbReference>
<organism evidence="4 5">
    <name type="scientific">Sulfoacidibacillus thermotolerans</name>
    <name type="common">Acidibacillus sulfuroxidans</name>
    <dbReference type="NCBI Taxonomy" id="1765684"/>
    <lineage>
        <taxon>Bacteria</taxon>
        <taxon>Bacillati</taxon>
        <taxon>Bacillota</taxon>
        <taxon>Bacilli</taxon>
        <taxon>Bacillales</taxon>
        <taxon>Alicyclobacillaceae</taxon>
        <taxon>Sulfoacidibacillus</taxon>
    </lineage>
</organism>
<dbReference type="InterPro" id="IPR002508">
    <property type="entry name" value="MurNAc-LAA_cat"/>
</dbReference>
<gene>
    <name evidence="4" type="ORF">BM613_03655</name>
</gene>
<evidence type="ECO:0000313" key="5">
    <source>
        <dbReference type="Proteomes" id="UP000245380"/>
    </source>
</evidence>
<dbReference type="SMART" id="SM00646">
    <property type="entry name" value="Ami_3"/>
    <property type="match status" value="1"/>
</dbReference>
<keyword evidence="5" id="KW-1185">Reference proteome</keyword>
<evidence type="ECO:0000259" key="3">
    <source>
        <dbReference type="SMART" id="SM00646"/>
    </source>
</evidence>
<dbReference type="PANTHER" id="PTHR30404:SF0">
    <property type="entry name" value="N-ACETYLMURAMOYL-L-ALANINE AMIDASE AMIC"/>
    <property type="match status" value="1"/>
</dbReference>
<evidence type="ECO:0000256" key="2">
    <source>
        <dbReference type="SAM" id="MobiDB-lite"/>
    </source>
</evidence>
<evidence type="ECO:0000256" key="1">
    <source>
        <dbReference type="ARBA" id="ARBA00022801"/>
    </source>
</evidence>
<dbReference type="Proteomes" id="UP000245380">
    <property type="component" value="Unassembled WGS sequence"/>
</dbReference>
<dbReference type="GO" id="GO:0008745">
    <property type="term" value="F:N-acetylmuramoyl-L-alanine amidase activity"/>
    <property type="evidence" value="ECO:0007669"/>
    <property type="project" value="InterPro"/>
</dbReference>
<dbReference type="GO" id="GO:0030288">
    <property type="term" value="C:outer membrane-bounded periplasmic space"/>
    <property type="evidence" value="ECO:0007669"/>
    <property type="project" value="TreeGrafter"/>
</dbReference>
<feature type="region of interest" description="Disordered" evidence="2">
    <location>
        <begin position="215"/>
        <end position="240"/>
    </location>
</feature>
<dbReference type="PANTHER" id="PTHR30404">
    <property type="entry name" value="N-ACETYLMURAMOYL-L-ALANINE AMIDASE"/>
    <property type="match status" value="1"/>
</dbReference>
<dbReference type="Pfam" id="PF01520">
    <property type="entry name" value="Amidase_3"/>
    <property type="match status" value="1"/>
</dbReference>
<dbReference type="InterPro" id="IPR050695">
    <property type="entry name" value="N-acetylmuramoyl_amidase_3"/>
</dbReference>
<comment type="caution">
    <text evidence="4">The sequence shown here is derived from an EMBL/GenBank/DDBJ whole genome shotgun (WGS) entry which is preliminary data.</text>
</comment>
<sequence length="240" mass="26147">MAIAIGWPFSVSPLASAKTESELAQTAVAKKVIVIDPGHGGIDGGASGGGLLEKDLTLDLAKRIRSDLTQAGYQVLMTRETDTDASQLFPSKLSSRHKRDLQNRLDFIRKAQAVGALMIHMNSSNNPGDRGPIVFYFTESEAGKELAQQIQNAVNRVAGSTQRPLPRRNFFVLRHSPCATVLIEVGFLTNHDDASRLRTVVYRDRMAKAIAESAANALRETPTPPPFVKQNKTKGALEKQ</sequence>
<evidence type="ECO:0000313" key="4">
    <source>
        <dbReference type="EMBL" id="PWI58327.1"/>
    </source>
</evidence>
<keyword evidence="1" id="KW-0378">Hydrolase</keyword>
<feature type="domain" description="MurNAc-LAA" evidence="3">
    <location>
        <begin position="116"/>
        <end position="215"/>
    </location>
</feature>
<dbReference type="EMBL" id="MPDK01000004">
    <property type="protein sequence ID" value="PWI58327.1"/>
    <property type="molecule type" value="Genomic_DNA"/>
</dbReference>
<reference evidence="4 5" key="1">
    <citation type="submission" date="2016-11" db="EMBL/GenBank/DDBJ databases">
        <title>Comparative genomics of Acidibacillus ferroxidans species.</title>
        <authorList>
            <person name="Oliveira G."/>
            <person name="Nunes G."/>
            <person name="Oliveira R."/>
            <person name="Araujo F."/>
            <person name="Salim A."/>
            <person name="Scholte L."/>
            <person name="Morais D."/>
            <person name="Nancucheo I."/>
            <person name="Johnson D.B."/>
            <person name="Grail B."/>
            <person name="Bittencourt J."/>
            <person name="Valadares R."/>
        </authorList>
    </citation>
    <scope>NUCLEOTIDE SEQUENCE [LARGE SCALE GENOMIC DNA]</scope>
    <source>
        <strain evidence="4 5">Y002</strain>
    </source>
</reference>